<protein>
    <submittedName>
        <fullName evidence="2">Uncharacterized protein</fullName>
    </submittedName>
</protein>
<dbReference type="EMBL" id="JABCKV010000498">
    <property type="protein sequence ID" value="KAG5640801.1"/>
    <property type="molecule type" value="Genomic_DNA"/>
</dbReference>
<feature type="compositionally biased region" description="Polar residues" evidence="1">
    <location>
        <begin position="122"/>
        <end position="132"/>
    </location>
</feature>
<reference evidence="2" key="2">
    <citation type="submission" date="2021-10" db="EMBL/GenBank/DDBJ databases">
        <title>Phylogenomics reveals ancestral predisposition of the termite-cultivated fungus Termitomyces towards a domesticated lifestyle.</title>
        <authorList>
            <person name="Auxier B."/>
            <person name="Grum-Grzhimaylo A."/>
            <person name="Cardenas M.E."/>
            <person name="Lodge J.D."/>
            <person name="Laessoe T."/>
            <person name="Pedersen O."/>
            <person name="Smith M.E."/>
            <person name="Kuyper T.W."/>
            <person name="Franco-Molano E.A."/>
            <person name="Baroni T.J."/>
            <person name="Aanen D.K."/>
        </authorList>
    </citation>
    <scope>NUCLEOTIDE SEQUENCE</scope>
    <source>
        <strain evidence="2">AP01</strain>
        <tissue evidence="2">Mycelium</tissue>
    </source>
</reference>
<feature type="compositionally biased region" description="Basic and acidic residues" evidence="1">
    <location>
        <begin position="66"/>
        <end position="80"/>
    </location>
</feature>
<accession>A0A9P7KAE8</accession>
<organism evidence="2 3">
    <name type="scientific">Asterophora parasitica</name>
    <dbReference type="NCBI Taxonomy" id="117018"/>
    <lineage>
        <taxon>Eukaryota</taxon>
        <taxon>Fungi</taxon>
        <taxon>Dikarya</taxon>
        <taxon>Basidiomycota</taxon>
        <taxon>Agaricomycotina</taxon>
        <taxon>Agaricomycetes</taxon>
        <taxon>Agaricomycetidae</taxon>
        <taxon>Agaricales</taxon>
        <taxon>Tricholomatineae</taxon>
        <taxon>Lyophyllaceae</taxon>
        <taxon>Asterophora</taxon>
    </lineage>
</organism>
<feature type="region of interest" description="Disordered" evidence="1">
    <location>
        <begin position="1"/>
        <end position="225"/>
    </location>
</feature>
<evidence type="ECO:0000313" key="2">
    <source>
        <dbReference type="EMBL" id="KAG5640801.1"/>
    </source>
</evidence>
<feature type="compositionally biased region" description="Basic and acidic residues" evidence="1">
    <location>
        <begin position="181"/>
        <end position="190"/>
    </location>
</feature>
<evidence type="ECO:0000256" key="1">
    <source>
        <dbReference type="SAM" id="MobiDB-lite"/>
    </source>
</evidence>
<sequence length="268" mass="29774">MAPPPPMCLPFAGGSKPKRRLSWSSTGSRTSPQDQMIRHPSYSPTSTLTDAAESLTFHSDSEIYDEIPKSLPEVRKDTKGRPSVKRSNTMTGTKKSTTSSKWGYGWGVGKKQKEKEAETEASGSMSSQTNLPVYQPPTSPPTRSNTKTSQASRSTQRSHESHRSQESYHTVRPTDSPRPQDSLRRNDSQRSHASHASRSTQRSDQRPMTPGTPLPRRPLIYANDSSSTLVGSALERKMAEVDSIRGDGDTTERLEDLRRNMATHNLDY</sequence>
<gene>
    <name evidence="2" type="ORF">DXG03_006965</name>
</gene>
<evidence type="ECO:0000313" key="3">
    <source>
        <dbReference type="Proteomes" id="UP000775547"/>
    </source>
</evidence>
<keyword evidence="3" id="KW-1185">Reference proteome</keyword>
<name>A0A9P7KAE8_9AGAR</name>
<feature type="compositionally biased region" description="Polar residues" evidence="1">
    <location>
        <begin position="141"/>
        <end position="155"/>
    </location>
</feature>
<dbReference type="OrthoDB" id="3038622at2759"/>
<dbReference type="AlphaFoldDB" id="A0A9P7KAE8"/>
<dbReference type="Proteomes" id="UP000775547">
    <property type="component" value="Unassembled WGS sequence"/>
</dbReference>
<reference evidence="2" key="1">
    <citation type="submission" date="2020-07" db="EMBL/GenBank/DDBJ databases">
        <authorList>
            <person name="Nieuwenhuis M."/>
            <person name="Van De Peppel L.J.J."/>
        </authorList>
    </citation>
    <scope>NUCLEOTIDE SEQUENCE</scope>
    <source>
        <strain evidence="2">AP01</strain>
        <tissue evidence="2">Mycelium</tissue>
    </source>
</reference>
<feature type="compositionally biased region" description="Polar residues" evidence="1">
    <location>
        <begin position="22"/>
        <end position="34"/>
    </location>
</feature>
<comment type="caution">
    <text evidence="2">The sequence shown here is derived from an EMBL/GenBank/DDBJ whole genome shotgun (WGS) entry which is preliminary data.</text>
</comment>
<proteinExistence type="predicted"/>
<feature type="compositionally biased region" description="Basic and acidic residues" evidence="1">
    <location>
        <begin position="157"/>
        <end position="166"/>
    </location>
</feature>